<dbReference type="EMBL" id="JAGFNS010000021">
    <property type="protein sequence ID" value="MBO3741530.1"/>
    <property type="molecule type" value="Genomic_DNA"/>
</dbReference>
<protein>
    <submittedName>
        <fullName evidence="2">Uncharacterized protein</fullName>
    </submittedName>
</protein>
<evidence type="ECO:0000256" key="1">
    <source>
        <dbReference type="SAM" id="MobiDB-lite"/>
    </source>
</evidence>
<reference evidence="2 3" key="1">
    <citation type="submission" date="2021-03" db="EMBL/GenBank/DDBJ databases">
        <title>Actinoplanes flavus sp. nov., a novel actinomycete isolated from Coconut Palm rhizosphere soil.</title>
        <authorList>
            <person name="Luo X."/>
        </authorList>
    </citation>
    <scope>NUCLEOTIDE SEQUENCE [LARGE SCALE GENOMIC DNA]</scope>
    <source>
        <strain evidence="2 3">NEAU-H7</strain>
    </source>
</reference>
<feature type="region of interest" description="Disordered" evidence="1">
    <location>
        <begin position="14"/>
        <end position="39"/>
    </location>
</feature>
<dbReference type="Proteomes" id="UP000679690">
    <property type="component" value="Unassembled WGS sequence"/>
</dbReference>
<organism evidence="2 3">
    <name type="scientific">Actinoplanes flavus</name>
    <dbReference type="NCBI Taxonomy" id="2820290"/>
    <lineage>
        <taxon>Bacteria</taxon>
        <taxon>Bacillati</taxon>
        <taxon>Actinomycetota</taxon>
        <taxon>Actinomycetes</taxon>
        <taxon>Micromonosporales</taxon>
        <taxon>Micromonosporaceae</taxon>
        <taxon>Actinoplanes</taxon>
    </lineage>
</organism>
<evidence type="ECO:0000313" key="2">
    <source>
        <dbReference type="EMBL" id="MBO3741530.1"/>
    </source>
</evidence>
<feature type="compositionally biased region" description="Basic residues" evidence="1">
    <location>
        <begin position="20"/>
        <end position="32"/>
    </location>
</feature>
<keyword evidence="3" id="KW-1185">Reference proteome</keyword>
<name>A0ABS3USH2_9ACTN</name>
<sequence>MSFAFGGASVGRVAGDSHMGKKNRARQRATRQRMRDTGERYTAAWRNVEPGAAPLSPSFTPVEHECRCVIDWGWDTTTVSPPEFIHWCMQMVDLPCPWHGGLVSGLPVGGRGELLSVAAVATGKRFYARFAVGSDEDLGRRITAQLRKVTIQVLRTPNGQVPAELPERYKQWLHATDPDPMNGWLDQRLTDIVLNRGADFIPQLDALMARMPEAAAPAAPRTSHDECERCAFSAANELITCVCEHDWSCHGDVQENGRLREPCTHCSCPDMRRPDDSVPGAA</sequence>
<dbReference type="RefSeq" id="WP_208470674.1">
    <property type="nucleotide sequence ID" value="NZ_JAGFNS010000021.1"/>
</dbReference>
<accession>A0ABS3USH2</accession>
<comment type="caution">
    <text evidence="2">The sequence shown here is derived from an EMBL/GenBank/DDBJ whole genome shotgun (WGS) entry which is preliminary data.</text>
</comment>
<gene>
    <name evidence="2" type="ORF">J5X75_28880</name>
</gene>
<evidence type="ECO:0000313" key="3">
    <source>
        <dbReference type="Proteomes" id="UP000679690"/>
    </source>
</evidence>
<proteinExistence type="predicted"/>